<keyword evidence="2" id="KW-1185">Reference proteome</keyword>
<accession>A0A8R1IJF2</accession>
<reference evidence="1" key="2">
    <citation type="submission" date="2022-06" db="UniProtKB">
        <authorList>
            <consortium name="EnsemblMetazoa"/>
        </authorList>
    </citation>
    <scope>IDENTIFICATION</scope>
    <source>
        <strain evidence="1">DF5081</strain>
    </source>
</reference>
<dbReference type="EnsemblMetazoa" id="CJA32654.1">
    <property type="protein sequence ID" value="CJA32654.1"/>
    <property type="gene ID" value="WBGene00208501"/>
</dbReference>
<name>A0A8R1IJF2_CAEJA</name>
<organism evidence="1 2">
    <name type="scientific">Caenorhabditis japonica</name>
    <dbReference type="NCBI Taxonomy" id="281687"/>
    <lineage>
        <taxon>Eukaryota</taxon>
        <taxon>Metazoa</taxon>
        <taxon>Ecdysozoa</taxon>
        <taxon>Nematoda</taxon>
        <taxon>Chromadorea</taxon>
        <taxon>Rhabditida</taxon>
        <taxon>Rhabditina</taxon>
        <taxon>Rhabditomorpha</taxon>
        <taxon>Rhabditoidea</taxon>
        <taxon>Rhabditidae</taxon>
        <taxon>Peloderinae</taxon>
        <taxon>Caenorhabditis</taxon>
    </lineage>
</organism>
<evidence type="ECO:0000313" key="1">
    <source>
        <dbReference type="EnsemblMetazoa" id="CJA32654.1"/>
    </source>
</evidence>
<dbReference type="Proteomes" id="UP000005237">
    <property type="component" value="Unassembled WGS sequence"/>
</dbReference>
<protein>
    <submittedName>
        <fullName evidence="1">Uncharacterized protein</fullName>
    </submittedName>
</protein>
<sequence length="69" mass="7592">MKGGPSNTVFTVLICDFCIQMNLEQEPKESREAAELRTVAEKLAAEAVRRKCGDNVSVIIVKLCVIEVP</sequence>
<evidence type="ECO:0000313" key="2">
    <source>
        <dbReference type="Proteomes" id="UP000005237"/>
    </source>
</evidence>
<proteinExistence type="predicted"/>
<reference evidence="2" key="1">
    <citation type="submission" date="2010-08" db="EMBL/GenBank/DDBJ databases">
        <authorList>
            <consortium name="Caenorhabditis japonica Sequencing Consortium"/>
            <person name="Wilson R.K."/>
        </authorList>
    </citation>
    <scope>NUCLEOTIDE SEQUENCE [LARGE SCALE GENOMIC DNA]</scope>
    <source>
        <strain evidence="2">DF5081</strain>
    </source>
</reference>
<dbReference type="AlphaFoldDB" id="A0A8R1IJF2"/>
<dbReference type="SUPFAM" id="SSF81606">
    <property type="entry name" value="PP2C-like"/>
    <property type="match status" value="1"/>
</dbReference>
<dbReference type="Gene3D" id="3.60.40.10">
    <property type="entry name" value="PPM-type phosphatase domain"/>
    <property type="match status" value="1"/>
</dbReference>
<dbReference type="InterPro" id="IPR036457">
    <property type="entry name" value="PPM-type-like_dom_sf"/>
</dbReference>